<feature type="transmembrane region" description="Helical" evidence="13">
    <location>
        <begin position="100"/>
        <end position="121"/>
    </location>
</feature>
<evidence type="ECO:0000256" key="12">
    <source>
        <dbReference type="ARBA" id="ARBA00023136"/>
    </source>
</evidence>
<dbReference type="InterPro" id="IPR038318">
    <property type="entry name" value="KdpD_sf"/>
</dbReference>
<protein>
    <recommendedName>
        <fullName evidence="3">histidine kinase</fullName>
        <ecNumber evidence="3">2.7.13.3</ecNumber>
    </recommendedName>
</protein>
<dbReference type="Proteomes" id="UP000264002">
    <property type="component" value="Unassembled WGS sequence"/>
</dbReference>
<feature type="transmembrane region" description="Helical" evidence="13">
    <location>
        <begin position="47"/>
        <end position="63"/>
    </location>
</feature>
<evidence type="ECO:0000256" key="6">
    <source>
        <dbReference type="ARBA" id="ARBA00022692"/>
    </source>
</evidence>
<comment type="caution">
    <text evidence="15">The sequence shown here is derived from an EMBL/GenBank/DDBJ whole genome shotgun (WGS) entry which is preliminary data.</text>
</comment>
<dbReference type="InterPro" id="IPR003661">
    <property type="entry name" value="HisK_dim/P_dom"/>
</dbReference>
<dbReference type="InterPro" id="IPR036097">
    <property type="entry name" value="HisK_dim/P_sf"/>
</dbReference>
<dbReference type="GO" id="GO:0000155">
    <property type="term" value="F:phosphorelay sensor kinase activity"/>
    <property type="evidence" value="ECO:0007669"/>
    <property type="project" value="InterPro"/>
</dbReference>
<evidence type="ECO:0000256" key="9">
    <source>
        <dbReference type="ARBA" id="ARBA00022840"/>
    </source>
</evidence>
<evidence type="ECO:0000256" key="11">
    <source>
        <dbReference type="ARBA" id="ARBA00023012"/>
    </source>
</evidence>
<dbReference type="Gene3D" id="1.20.120.620">
    <property type="entry name" value="Backbone structure of the membrane domain of e. Coli histidine kinase receptor kdpd"/>
    <property type="match status" value="1"/>
</dbReference>
<dbReference type="Pfam" id="PF00512">
    <property type="entry name" value="HisKA"/>
    <property type="match status" value="1"/>
</dbReference>
<evidence type="ECO:0000256" key="13">
    <source>
        <dbReference type="SAM" id="Phobius"/>
    </source>
</evidence>
<sequence>MGEILRHIEGKMKQKRERKKKFWHVFLFITILIGMTLVGLLFRTVGFPETNIVLLYLLGVLLISRFTGGYAYGITSSVFATGAFNYFFTEPYYTLSVYDSSYLITFAIMMATAFITSTLTSKIKMNAEIAREREAEANALYRLTSRLTDVTEISEITSTVVEMVSNLFNCQAACLVYTDLQEPENTFIQQQMKGKQIRREVQDPHALKHQIAGLRTEFNVGEEFHDWPLYGRDTILGVLRIPNSDVSFMNDSQMRLLHSMIESTALAMDRVKSVSERQRLKEEATQERYRGNLLRAISHDFRTPLSSIMGTSEMIMGVTDPGADTHMLANTIYNDAERLHSLVENILALTRLHEGKLVPEKQLEAVEEVVGAAIKAMANRLADRSVKVNIPNEILLVPMDAKLIEQVLINLLDNAVKHTQPDEEICISVVENKVEKRAEFHIADRGKGISSADLPYIFQMFFTSQSDKKEKRRGIGLGLSICESIVVAHGGTIKAGNRIDGPGAELIFTLPLQIDCLDEGETTNND</sequence>
<evidence type="ECO:0000256" key="8">
    <source>
        <dbReference type="ARBA" id="ARBA00022777"/>
    </source>
</evidence>
<dbReference type="PANTHER" id="PTHR45569">
    <property type="entry name" value="SENSOR PROTEIN KDPD"/>
    <property type="match status" value="1"/>
</dbReference>
<evidence type="ECO:0000256" key="2">
    <source>
        <dbReference type="ARBA" id="ARBA00004141"/>
    </source>
</evidence>
<dbReference type="GO" id="GO:0005886">
    <property type="term" value="C:plasma membrane"/>
    <property type="evidence" value="ECO:0007669"/>
    <property type="project" value="TreeGrafter"/>
</dbReference>
<keyword evidence="9" id="KW-0067">ATP-binding</keyword>
<keyword evidence="4" id="KW-0597">Phosphoprotein</keyword>
<keyword evidence="6 13" id="KW-0812">Transmembrane</keyword>
<dbReference type="SMART" id="SM00387">
    <property type="entry name" value="HATPase_c"/>
    <property type="match status" value="1"/>
</dbReference>
<dbReference type="SUPFAM" id="SSF55781">
    <property type="entry name" value="GAF domain-like"/>
    <property type="match status" value="1"/>
</dbReference>
<evidence type="ECO:0000256" key="7">
    <source>
        <dbReference type="ARBA" id="ARBA00022741"/>
    </source>
</evidence>
<dbReference type="InterPro" id="IPR004358">
    <property type="entry name" value="Sig_transdc_His_kin-like_C"/>
</dbReference>
<evidence type="ECO:0000256" key="3">
    <source>
        <dbReference type="ARBA" id="ARBA00012438"/>
    </source>
</evidence>
<dbReference type="AlphaFoldDB" id="A0A372ME15"/>
<evidence type="ECO:0000313" key="15">
    <source>
        <dbReference type="EMBL" id="RFU94031.1"/>
    </source>
</evidence>
<dbReference type="InterPro" id="IPR029016">
    <property type="entry name" value="GAF-like_dom_sf"/>
</dbReference>
<evidence type="ECO:0000256" key="5">
    <source>
        <dbReference type="ARBA" id="ARBA00022679"/>
    </source>
</evidence>
<feature type="domain" description="Histidine kinase" evidence="14">
    <location>
        <begin position="296"/>
        <end position="514"/>
    </location>
</feature>
<keyword evidence="16" id="KW-1185">Reference proteome</keyword>
<proteinExistence type="predicted"/>
<dbReference type="InterPro" id="IPR025201">
    <property type="entry name" value="KdpD_TM"/>
</dbReference>
<evidence type="ECO:0000256" key="1">
    <source>
        <dbReference type="ARBA" id="ARBA00000085"/>
    </source>
</evidence>
<dbReference type="Gene3D" id="1.10.287.130">
    <property type="match status" value="1"/>
</dbReference>
<organism evidence="15 16">
    <name type="scientific">Sphaerochaeta halotolerans</name>
    <dbReference type="NCBI Taxonomy" id="2293840"/>
    <lineage>
        <taxon>Bacteria</taxon>
        <taxon>Pseudomonadati</taxon>
        <taxon>Spirochaetota</taxon>
        <taxon>Spirochaetia</taxon>
        <taxon>Spirochaetales</taxon>
        <taxon>Sphaerochaetaceae</taxon>
        <taxon>Sphaerochaeta</taxon>
    </lineage>
</organism>
<gene>
    <name evidence="15" type="ORF">DYP60_11395</name>
</gene>
<dbReference type="SUPFAM" id="SSF55874">
    <property type="entry name" value="ATPase domain of HSP90 chaperone/DNA topoisomerase II/histidine kinase"/>
    <property type="match status" value="1"/>
</dbReference>
<dbReference type="PANTHER" id="PTHR45569:SF1">
    <property type="entry name" value="SENSOR PROTEIN KDPD"/>
    <property type="match status" value="1"/>
</dbReference>
<accession>A0A372ME15</accession>
<dbReference type="Gene3D" id="3.30.565.10">
    <property type="entry name" value="Histidine kinase-like ATPase, C-terminal domain"/>
    <property type="match status" value="1"/>
</dbReference>
<dbReference type="PRINTS" id="PR00344">
    <property type="entry name" value="BCTRLSENSOR"/>
</dbReference>
<dbReference type="PROSITE" id="PS50109">
    <property type="entry name" value="HIS_KIN"/>
    <property type="match status" value="1"/>
</dbReference>
<keyword evidence="10 13" id="KW-1133">Transmembrane helix</keyword>
<dbReference type="CDD" id="cd00082">
    <property type="entry name" value="HisKA"/>
    <property type="match status" value="1"/>
</dbReference>
<evidence type="ECO:0000259" key="14">
    <source>
        <dbReference type="PROSITE" id="PS50109"/>
    </source>
</evidence>
<keyword evidence="7" id="KW-0547">Nucleotide-binding</keyword>
<feature type="transmembrane region" description="Helical" evidence="13">
    <location>
        <begin position="21"/>
        <end position="41"/>
    </location>
</feature>
<dbReference type="Pfam" id="PF13493">
    <property type="entry name" value="DUF4118"/>
    <property type="match status" value="1"/>
</dbReference>
<dbReference type="InterPro" id="IPR036890">
    <property type="entry name" value="HATPase_C_sf"/>
</dbReference>
<dbReference type="GO" id="GO:0005524">
    <property type="term" value="F:ATP binding"/>
    <property type="evidence" value="ECO:0007669"/>
    <property type="project" value="UniProtKB-KW"/>
</dbReference>
<dbReference type="SMART" id="SM00388">
    <property type="entry name" value="HisKA"/>
    <property type="match status" value="1"/>
</dbReference>
<name>A0A372ME15_9SPIR</name>
<reference evidence="16" key="1">
    <citation type="submission" date="2018-08" db="EMBL/GenBank/DDBJ databases">
        <authorList>
            <person name="Grouzdev D.S."/>
            <person name="Krutkina M.S."/>
        </authorList>
    </citation>
    <scope>NUCLEOTIDE SEQUENCE [LARGE SCALE GENOMIC DNA]</scope>
    <source>
        <strain evidence="16">4-11</strain>
    </source>
</reference>
<keyword evidence="5" id="KW-0808">Transferase</keyword>
<dbReference type="InterPro" id="IPR052023">
    <property type="entry name" value="Histidine_kinase_KdpD"/>
</dbReference>
<comment type="subcellular location">
    <subcellularLocation>
        <location evidence="2">Membrane</location>
        <topology evidence="2">Multi-pass membrane protein</topology>
    </subcellularLocation>
</comment>
<evidence type="ECO:0000313" key="16">
    <source>
        <dbReference type="Proteomes" id="UP000264002"/>
    </source>
</evidence>
<evidence type="ECO:0000256" key="4">
    <source>
        <dbReference type="ARBA" id="ARBA00022553"/>
    </source>
</evidence>
<dbReference type="SUPFAM" id="SSF47384">
    <property type="entry name" value="Homodimeric domain of signal transducing histidine kinase"/>
    <property type="match status" value="1"/>
</dbReference>
<keyword evidence="12 13" id="KW-0472">Membrane</keyword>
<comment type="catalytic activity">
    <reaction evidence="1">
        <text>ATP + protein L-histidine = ADP + protein N-phospho-L-histidine.</text>
        <dbReference type="EC" id="2.7.13.3"/>
    </reaction>
</comment>
<reference evidence="15 16" key="2">
    <citation type="submission" date="2018-09" db="EMBL/GenBank/DDBJ databases">
        <title>Genome of Sphaerochaeta halotolerans strain 4-11.</title>
        <authorList>
            <person name="Nazina T.N."/>
            <person name="Sokolova D.S."/>
        </authorList>
    </citation>
    <scope>NUCLEOTIDE SEQUENCE [LARGE SCALE GENOMIC DNA]</scope>
    <source>
        <strain evidence="15 16">4-11</strain>
    </source>
</reference>
<dbReference type="Pfam" id="PF02518">
    <property type="entry name" value="HATPase_c"/>
    <property type="match status" value="1"/>
</dbReference>
<dbReference type="CDD" id="cd00075">
    <property type="entry name" value="HATPase"/>
    <property type="match status" value="1"/>
</dbReference>
<dbReference type="Gene3D" id="3.30.450.40">
    <property type="match status" value="1"/>
</dbReference>
<keyword evidence="11" id="KW-0902">Two-component regulatory system</keyword>
<dbReference type="EMBL" id="QUWK01000013">
    <property type="protein sequence ID" value="RFU94031.1"/>
    <property type="molecule type" value="Genomic_DNA"/>
</dbReference>
<dbReference type="EC" id="2.7.13.3" evidence="3"/>
<keyword evidence="8" id="KW-0418">Kinase</keyword>
<dbReference type="InterPro" id="IPR003594">
    <property type="entry name" value="HATPase_dom"/>
</dbReference>
<dbReference type="InterPro" id="IPR005467">
    <property type="entry name" value="His_kinase_dom"/>
</dbReference>
<evidence type="ECO:0000256" key="10">
    <source>
        <dbReference type="ARBA" id="ARBA00022989"/>
    </source>
</evidence>